<evidence type="ECO:0000313" key="1">
    <source>
        <dbReference type="EMBL" id="EDS01655.1"/>
    </source>
</evidence>
<proteinExistence type="predicted"/>
<comment type="caution">
    <text evidence="1">The sequence shown here is derived from an EMBL/GenBank/DDBJ whole genome shotgun (WGS) entry which is preliminary data.</text>
</comment>
<protein>
    <submittedName>
        <fullName evidence="1">Uncharacterized protein</fullName>
    </submittedName>
</protein>
<reference evidence="1" key="1">
    <citation type="submission" date="2007-10" db="EMBL/GenBank/DDBJ databases">
        <authorList>
            <person name="Fulton L."/>
            <person name="Clifton S."/>
            <person name="Fulton B."/>
            <person name="Xu J."/>
            <person name="Minx P."/>
            <person name="Pepin K.H."/>
            <person name="Johnson M."/>
            <person name="Thiruvilangam P."/>
            <person name="Bhonagiri V."/>
            <person name="Nash W.E."/>
            <person name="Mardis E.R."/>
            <person name="Wilson R.K."/>
        </authorList>
    </citation>
    <scope>NUCLEOTIDE SEQUENCE [LARGE SCALE GENOMIC DNA]</scope>
    <source>
        <strain evidence="1">DSM 15702</strain>
    </source>
</reference>
<dbReference type="Proteomes" id="UP000005326">
    <property type="component" value="Unassembled WGS sequence"/>
</dbReference>
<evidence type="ECO:0000313" key="2">
    <source>
        <dbReference type="Proteomes" id="UP000005326"/>
    </source>
</evidence>
<reference evidence="1" key="2">
    <citation type="submission" date="2014-06" db="EMBL/GenBank/DDBJ databases">
        <title>Draft genome sequence of Eubacterium siraeum (DSM 15702).</title>
        <authorList>
            <person name="Sudarsanam P."/>
            <person name="Ley R."/>
            <person name="Guruge J."/>
            <person name="Turnbaugh P.J."/>
            <person name="Mahowald M."/>
            <person name="Liep D."/>
            <person name="Gordon J."/>
        </authorList>
    </citation>
    <scope>NUCLEOTIDE SEQUENCE</scope>
    <source>
        <strain evidence="1">DSM 15702</strain>
    </source>
</reference>
<name>B0MKW1_9FIRM</name>
<keyword evidence="2" id="KW-1185">Reference proteome</keyword>
<dbReference type="AlphaFoldDB" id="B0MKW1"/>
<sequence>MTIDEVQQAMVSGQTVRHTHGGITAEYTISGVISRYSKIRGWYYVLELKDRKADSLSVVNMEEVENERIY</sequence>
<dbReference type="EMBL" id="ABCA03000033">
    <property type="protein sequence ID" value="EDS01655.1"/>
    <property type="molecule type" value="Genomic_DNA"/>
</dbReference>
<organism evidence="1 2">
    <name type="scientific">[Eubacterium] siraeum DSM 15702</name>
    <dbReference type="NCBI Taxonomy" id="428128"/>
    <lineage>
        <taxon>Bacteria</taxon>
        <taxon>Bacillati</taxon>
        <taxon>Bacillota</taxon>
        <taxon>Clostridia</taxon>
        <taxon>Eubacteriales</taxon>
        <taxon>Oscillospiraceae</taxon>
        <taxon>Oscillospiraceae incertae sedis</taxon>
    </lineage>
</organism>
<gene>
    <name evidence="1" type="ORF">EUBSIR_00453</name>
</gene>
<accession>B0MKW1</accession>